<dbReference type="VEuPathDB" id="VectorBase:GPAI027519"/>
<organism evidence="1 2">
    <name type="scientific">Glossina pallidipes</name>
    <name type="common">Tsetse fly</name>
    <dbReference type="NCBI Taxonomy" id="7398"/>
    <lineage>
        <taxon>Eukaryota</taxon>
        <taxon>Metazoa</taxon>
        <taxon>Ecdysozoa</taxon>
        <taxon>Arthropoda</taxon>
        <taxon>Hexapoda</taxon>
        <taxon>Insecta</taxon>
        <taxon>Pterygota</taxon>
        <taxon>Neoptera</taxon>
        <taxon>Endopterygota</taxon>
        <taxon>Diptera</taxon>
        <taxon>Brachycera</taxon>
        <taxon>Muscomorpha</taxon>
        <taxon>Hippoboscoidea</taxon>
        <taxon>Glossinidae</taxon>
        <taxon>Glossina</taxon>
    </lineage>
</organism>
<evidence type="ECO:0000313" key="2">
    <source>
        <dbReference type="Proteomes" id="UP000092445"/>
    </source>
</evidence>
<reference evidence="1" key="2">
    <citation type="submission" date="2020-05" db="UniProtKB">
        <authorList>
            <consortium name="EnsemblMetazoa"/>
        </authorList>
    </citation>
    <scope>IDENTIFICATION</scope>
    <source>
        <strain evidence="1">IAEA</strain>
    </source>
</reference>
<name>A0A1A9ZWS8_GLOPL</name>
<dbReference type="EnsemblMetazoa" id="GPAI027519-RA">
    <property type="protein sequence ID" value="GPAI027519-PA"/>
    <property type="gene ID" value="GPAI027519"/>
</dbReference>
<accession>A0A1A9ZWS8</accession>
<protein>
    <submittedName>
        <fullName evidence="1">Uncharacterized protein</fullName>
    </submittedName>
</protein>
<dbReference type="AlphaFoldDB" id="A0A1A9ZWS8"/>
<reference evidence="2" key="1">
    <citation type="submission" date="2014-03" db="EMBL/GenBank/DDBJ databases">
        <authorList>
            <person name="Aksoy S."/>
            <person name="Warren W."/>
            <person name="Wilson R.K."/>
        </authorList>
    </citation>
    <scope>NUCLEOTIDE SEQUENCE [LARGE SCALE GENOMIC DNA]</scope>
    <source>
        <strain evidence="2">IAEA</strain>
    </source>
</reference>
<evidence type="ECO:0000313" key="1">
    <source>
        <dbReference type="EnsemblMetazoa" id="GPAI027519-PA"/>
    </source>
</evidence>
<keyword evidence="2" id="KW-1185">Reference proteome</keyword>
<dbReference type="Proteomes" id="UP000092445">
    <property type="component" value="Unassembled WGS sequence"/>
</dbReference>
<proteinExistence type="predicted"/>
<sequence length="162" mass="18421">MTTKYYLLQSNMLLTGATIMPLNKAIKTVTSANILLANVISSSSRITCEKEFLKDDCYAILKEVFVKKTAPEICREKIGAVMKKDWMLPELIETSNRPQKCRKLSILSRLKAKADFGLKIFRAYASSFDSSFKTATFYGWTLNYLLSVFWLDDVCYVLRGIG</sequence>